<evidence type="ECO:0000256" key="5">
    <source>
        <dbReference type="ARBA" id="ARBA00023136"/>
    </source>
</evidence>
<comment type="subcellular location">
    <subcellularLocation>
        <location evidence="1">Cell outer membrane</location>
        <topology evidence="1">Multi-pass membrane protein</topology>
    </subcellularLocation>
</comment>
<dbReference type="GO" id="GO:0044718">
    <property type="term" value="P:siderophore transmembrane transport"/>
    <property type="evidence" value="ECO:0007669"/>
    <property type="project" value="TreeGrafter"/>
</dbReference>
<evidence type="ECO:0000313" key="8">
    <source>
        <dbReference type="EMBL" id="SPE27797.1"/>
    </source>
</evidence>
<keyword evidence="4" id="KW-0812">Transmembrane</keyword>
<proteinExistence type="predicted"/>
<dbReference type="Proteomes" id="UP000239735">
    <property type="component" value="Unassembled WGS sequence"/>
</dbReference>
<dbReference type="GO" id="GO:0015344">
    <property type="term" value="F:siderophore uptake transmembrane transporter activity"/>
    <property type="evidence" value="ECO:0007669"/>
    <property type="project" value="TreeGrafter"/>
</dbReference>
<keyword evidence="5" id="KW-0472">Membrane</keyword>
<evidence type="ECO:0000313" key="9">
    <source>
        <dbReference type="Proteomes" id="UP000239735"/>
    </source>
</evidence>
<dbReference type="InterPro" id="IPR057601">
    <property type="entry name" value="Oar-like_b-barrel"/>
</dbReference>
<evidence type="ECO:0000256" key="2">
    <source>
        <dbReference type="ARBA" id="ARBA00022448"/>
    </source>
</evidence>
<evidence type="ECO:0000256" key="3">
    <source>
        <dbReference type="ARBA" id="ARBA00022452"/>
    </source>
</evidence>
<dbReference type="Pfam" id="PF13620">
    <property type="entry name" value="CarboxypepD_reg"/>
    <property type="match status" value="1"/>
</dbReference>
<dbReference type="SUPFAM" id="SSF49464">
    <property type="entry name" value="Carboxypeptidase regulatory domain-like"/>
    <property type="match status" value="1"/>
</dbReference>
<feature type="domain" description="TonB-dependent transporter Oar-like beta-barrel" evidence="7">
    <location>
        <begin position="273"/>
        <end position="1290"/>
    </location>
</feature>
<dbReference type="Gene3D" id="2.60.40.1120">
    <property type="entry name" value="Carboxypeptidase-like, regulatory domain"/>
    <property type="match status" value="1"/>
</dbReference>
<dbReference type="Pfam" id="PF25183">
    <property type="entry name" value="OMP_b-brl_4"/>
    <property type="match status" value="1"/>
</dbReference>
<accession>A0A2N9LX41</accession>
<keyword evidence="8" id="KW-0675">Receptor</keyword>
<dbReference type="OrthoDB" id="97893at2"/>
<dbReference type="EMBL" id="OKRB01000120">
    <property type="protein sequence ID" value="SPE27797.1"/>
    <property type="molecule type" value="Genomic_DNA"/>
</dbReference>
<dbReference type="InterPro" id="IPR036942">
    <property type="entry name" value="Beta-barrel_TonB_sf"/>
</dbReference>
<evidence type="ECO:0000256" key="1">
    <source>
        <dbReference type="ARBA" id="ARBA00004571"/>
    </source>
</evidence>
<gene>
    <name evidence="8" type="ORF">SBA5_600039</name>
</gene>
<dbReference type="InterPro" id="IPR039426">
    <property type="entry name" value="TonB-dep_rcpt-like"/>
</dbReference>
<evidence type="ECO:0000259" key="7">
    <source>
        <dbReference type="Pfam" id="PF25183"/>
    </source>
</evidence>
<protein>
    <submittedName>
        <fullName evidence="8">TonB-dependent receptor plug</fullName>
    </submittedName>
</protein>
<keyword evidence="2" id="KW-0813">Transport</keyword>
<dbReference type="SUPFAM" id="SSF56935">
    <property type="entry name" value="Porins"/>
    <property type="match status" value="1"/>
</dbReference>
<organism evidence="8 9">
    <name type="scientific">Candidatus Sulfuritelmatomonas gaucii</name>
    <dbReference type="NCBI Taxonomy" id="2043161"/>
    <lineage>
        <taxon>Bacteria</taxon>
        <taxon>Pseudomonadati</taxon>
        <taxon>Acidobacteriota</taxon>
        <taxon>Terriglobia</taxon>
        <taxon>Terriglobales</taxon>
        <taxon>Acidobacteriaceae</taxon>
        <taxon>Candidatus Sulfuritelmatomonas</taxon>
    </lineage>
</organism>
<dbReference type="Gene3D" id="2.40.170.20">
    <property type="entry name" value="TonB-dependent receptor, beta-barrel domain"/>
    <property type="match status" value="1"/>
</dbReference>
<evidence type="ECO:0000256" key="6">
    <source>
        <dbReference type="ARBA" id="ARBA00023237"/>
    </source>
</evidence>
<sequence length="1309" mass="141444">MFLYSIASYCSVMKTTTGCNQRKRNLRAAWLFRSLTLLAIALLVLVSGRAWSQVDQGSITGVVQDTSGAVIPNAQVTLTDTGTGLAQQTKSNGSGNYTFSPVKIGHYTISATAPNFETTLQENVTLHVADQLNISLTLKPGKVSETVTVNTAPPLLQDQEASVNQEMDTQTINTTPLAERNWVYMAQLSTGVVPSYGTRGGGHGDYEANGQRAEQNDYRLDGVDNNVDIVDYMNGAMYAVSPPPDALAEFKLDTTAYSAQYGHSAGSVLNVALKSGTNSFHGDVWEYNRNTFFNAEQWNANPLLPLPPYHFNQFGGTLGFPIIKNKLFYFGDIQGTRISLGAIAGPYATPTPRMRQGDFSELLDIQNTGGSCPTVLYKPNSNTGTYSCSGGKPTTLTGALQQYGAQVTTSSNGYTYPAGQNVLNPANLDPVAMNILKMYPLPNNNGWNSSNNTSTSSRGTIYNNLLEVLPTWSNIVQWDQRLDWNIAAKDRAYTRYSYSYMYNSLTPPLGTILDGTTGFAGNRQHYMSQNFMLDETHLFTTSLINDFRFGYNWGDYENLHPNNMNCNLAPSLGLTGVPCSGAGYYKNGGLPVINISGIQALGSHGNDPSVELENIYQALDNVTWIKGNHTFKFGVSFQNFRIYFLQPPNPRGTYGYSGTYTAVTSSGGPTGFGVADFLVDQMNNNSITTEPIDNIENWYNSVYGEDTWKLNSKLTVTLGLRYDYNQPTGEMAGGFANWVTLTHGFTVDSTKANQVNGIGAAQYVLPAKWQGNSSVLASNFTSLLAANNATVQYDSNARLSIGQKLNFAPRVSFALQLDPRTVIRAGTGVFYGATFGLGSNPNIGGNYPFMVRSGLGATTCVNGNATNQSGITTYCPSLSPTTAASSVGTGQPGSAQNYPTSGLYQNPNDTLEIGMSNQINGPSGVKGFINSTVINGRDTEIATPYVLNYDLAIQHAFSNNLSATIMYVGNVGRHLPTLVNTNAAAALQANGKNSTLACWFPSMGCGNPWLHYGAESGYNSMQAKLEKRFASGLSYLASYTWSHNLDNSIDPLGGGASYRMWQIIPISHEITNANYDVRQRFSFNGSYALPFGKGRSFMNSAPLWLDEVIGGWTSDLTFITQTGIPFSVGVNGISTPSGQGATRAFITGDPYAGGGSPNATNPQLTSCPSQVKNRTHWYNPCSFSNPLNSNLTANLSNGLGNFPKDSSGNQLPISDEATAIQYLGPKSNLVYGPGLNRFNIGISKQFTTFREQYLQFRAEAFNLFNHPSLANPSNTGLATTTAGQITGPVSLQSNVPDARFFQLSAKYVF</sequence>
<keyword evidence="3" id="KW-1134">Transmembrane beta strand</keyword>
<name>A0A2N9LX41_9BACT</name>
<dbReference type="GO" id="GO:0009279">
    <property type="term" value="C:cell outer membrane"/>
    <property type="evidence" value="ECO:0007669"/>
    <property type="project" value="UniProtKB-SubCell"/>
</dbReference>
<keyword evidence="6" id="KW-0998">Cell outer membrane</keyword>
<dbReference type="InterPro" id="IPR008969">
    <property type="entry name" value="CarboxyPept-like_regulatory"/>
</dbReference>
<evidence type="ECO:0000256" key="4">
    <source>
        <dbReference type="ARBA" id="ARBA00022692"/>
    </source>
</evidence>
<reference evidence="9" key="1">
    <citation type="submission" date="2018-02" db="EMBL/GenBank/DDBJ databases">
        <authorList>
            <person name="Hausmann B."/>
        </authorList>
    </citation>
    <scope>NUCLEOTIDE SEQUENCE [LARGE SCALE GENOMIC DNA]</scope>
    <source>
        <strain evidence="9">Peat soil MAG SbA5</strain>
    </source>
</reference>
<dbReference type="PANTHER" id="PTHR30069:SF46">
    <property type="entry name" value="OAR PROTEIN"/>
    <property type="match status" value="1"/>
</dbReference>
<dbReference type="PANTHER" id="PTHR30069">
    <property type="entry name" value="TONB-DEPENDENT OUTER MEMBRANE RECEPTOR"/>
    <property type="match status" value="1"/>
</dbReference>